<gene>
    <name evidence="3" type="ORF">A4X20_22295</name>
</gene>
<dbReference type="InterPro" id="IPR003870">
    <property type="entry name" value="DUF222"/>
</dbReference>
<dbReference type="EMBL" id="LWCS01000027">
    <property type="protein sequence ID" value="OAN37530.1"/>
    <property type="molecule type" value="Genomic_DNA"/>
</dbReference>
<dbReference type="Proteomes" id="UP000078396">
    <property type="component" value="Unassembled WGS sequence"/>
</dbReference>
<protein>
    <recommendedName>
        <fullName evidence="2">DUF222 domain-containing protein</fullName>
    </recommendedName>
</protein>
<feature type="domain" description="DUF222" evidence="2">
    <location>
        <begin position="23"/>
        <end position="387"/>
    </location>
</feature>
<accession>A0A178LW15</accession>
<name>A0A178LW15_MYCIR</name>
<dbReference type="STRING" id="912594.AWC12_22305"/>
<feature type="compositionally biased region" description="Basic and acidic residues" evidence="1">
    <location>
        <begin position="270"/>
        <end position="283"/>
    </location>
</feature>
<organism evidence="3 4">
    <name type="scientific">Mycolicibacterium iranicum</name>
    <name type="common">Mycobacterium iranicum</name>
    <dbReference type="NCBI Taxonomy" id="912594"/>
    <lineage>
        <taxon>Bacteria</taxon>
        <taxon>Bacillati</taxon>
        <taxon>Actinomycetota</taxon>
        <taxon>Actinomycetes</taxon>
        <taxon>Mycobacteriales</taxon>
        <taxon>Mycobacteriaceae</taxon>
        <taxon>Mycolicibacterium</taxon>
    </lineage>
</organism>
<dbReference type="RefSeq" id="WP_064282584.1">
    <property type="nucleotide sequence ID" value="NZ_LWCS01000027.1"/>
</dbReference>
<reference evidence="3 4" key="1">
    <citation type="submission" date="2016-04" db="EMBL/GenBank/DDBJ databases">
        <title>Draft Genome Sequences of Staphylococcus capitis Strain H36, S. capitis Strain H65, S. cohnii Strain H62, S. hominis Strain H69, Mycobacterium iranicum Strain H39, Plantibacter sp. Strain H53, Pseudomonas oryzihabitans Strain H72, and Microbacterium sp. Strain H83, isolated from residential settings.</title>
        <authorList>
            <person name="Lymperopoulou D."/>
            <person name="Adams R.I."/>
            <person name="Lindow S."/>
            <person name="Coil D.A."/>
            <person name="Jospin G."/>
            <person name="Eisen J.A."/>
        </authorList>
    </citation>
    <scope>NUCLEOTIDE SEQUENCE [LARGE SCALE GENOMIC DNA]</scope>
    <source>
        <strain evidence="3 4">H39</strain>
    </source>
</reference>
<dbReference type="InterPro" id="IPR003615">
    <property type="entry name" value="HNH_nuc"/>
</dbReference>
<dbReference type="AlphaFoldDB" id="A0A178LW15"/>
<proteinExistence type="predicted"/>
<evidence type="ECO:0000256" key="1">
    <source>
        <dbReference type="SAM" id="MobiDB-lite"/>
    </source>
</evidence>
<comment type="caution">
    <text evidence="3">The sequence shown here is derived from an EMBL/GenBank/DDBJ whole genome shotgun (WGS) entry which is preliminary data.</text>
</comment>
<evidence type="ECO:0000313" key="3">
    <source>
        <dbReference type="EMBL" id="OAN37530.1"/>
    </source>
</evidence>
<evidence type="ECO:0000313" key="4">
    <source>
        <dbReference type="Proteomes" id="UP000078396"/>
    </source>
</evidence>
<feature type="region of interest" description="Disordered" evidence="1">
    <location>
        <begin position="166"/>
        <end position="186"/>
    </location>
</feature>
<sequence length="485" mass="53113">MGEQIALLSKACDELSHRELIQLLAQLTTVMRSVPAVEHRALARLLAETEPHHLGEASWKKVLTTALRVSGREATRRLVRAKTLGPRPSIGGEPLAPLWEATAAAQAHGLLDEEHVRVIARFHKALPQWVDAGTRAQADAELAGQGAGLDPENLAAAARYLLVKIDQDGPEPSEKDRGRKRGLRFGRQQADGSSFLSGWVTATFRAAVEAVWAKEAAPGHNIPDYALDDFTNKAPVAHAPGDKTPVTDEAPVHAKSAKPAEPSEEPGESAEDHDPQPEPRGSDPRTQQQRNHDALEALAFRALQSGQLGTHNGLPVTVIVSTTLQDLEKGAGVAVTGGGTLLPMRDLIAMAANAFHYLYIYDKHTEQSLYLGRTQRLASPAQRIALHGKERGCTRPGCSVPGYWAQVHHATADWKDDGQTNIDDLTFACGPDHRMLDTTKWRTRKNHKNRTEWLPPPDLDTGQHRVNGYHHPERYLLPQDEDDDP</sequence>
<dbReference type="Pfam" id="PF02720">
    <property type="entry name" value="DUF222"/>
    <property type="match status" value="1"/>
</dbReference>
<dbReference type="CDD" id="cd00085">
    <property type="entry name" value="HNHc"/>
    <property type="match status" value="1"/>
</dbReference>
<feature type="region of interest" description="Disordered" evidence="1">
    <location>
        <begin position="236"/>
        <end position="290"/>
    </location>
</feature>
<evidence type="ECO:0000259" key="2">
    <source>
        <dbReference type="Pfam" id="PF02720"/>
    </source>
</evidence>
<feature type="region of interest" description="Disordered" evidence="1">
    <location>
        <begin position="445"/>
        <end position="467"/>
    </location>
</feature>
<dbReference type="OrthoDB" id="4774865at2"/>